<dbReference type="NCBIfam" id="TIGR04294">
    <property type="entry name" value="pre_pil_HX9DG"/>
    <property type="match status" value="1"/>
</dbReference>
<feature type="transmembrane region" description="Helical" evidence="1">
    <location>
        <begin position="29"/>
        <end position="53"/>
    </location>
</feature>
<keyword evidence="1" id="KW-0472">Membrane</keyword>
<dbReference type="EnsemblBacteria" id="CAD75883">
    <property type="protein sequence ID" value="CAD75883"/>
    <property type="gene ID" value="RB8718"/>
</dbReference>
<dbReference type="STRING" id="243090.RB8718"/>
<evidence type="ECO:0000256" key="1">
    <source>
        <dbReference type="SAM" id="Phobius"/>
    </source>
</evidence>
<dbReference type="Pfam" id="PF07596">
    <property type="entry name" value="SBP_bac_10"/>
    <property type="match status" value="1"/>
</dbReference>
<sequence length="302" mass="32606">MLHRPFQPAPPRTQESIMATKFPPSSRRAFTLVELLVVIAIIGVLVGLLLPAVQAAREAARRMSCSNNIAQLTLATHNYEFSMEHLPPGTTNPTGPIVNTPNGEHISFLVRLLPYIEQQGTADDFDLTASVYAPANAKVRAYQISAFLCPSFPFGTNDEKTAGLSNYAGCHHDVEASIDEDNNGLLFLNSEVRYSDIYDGSSHTILIGEMVPTVRSLGWASGTRSTLRNTGTMIGGGIRAMGAATVDENPPEFVGGFASEHPGGGNFGFADGAVRFLSQNIDPQIYTYLGHRADGEFVDEEM</sequence>
<evidence type="ECO:0000259" key="2">
    <source>
        <dbReference type="Pfam" id="PF07596"/>
    </source>
</evidence>
<dbReference type="InParanoid" id="Q7UMN3"/>
<keyword evidence="1" id="KW-1133">Transmembrane helix</keyword>
<dbReference type="SUPFAM" id="SSF54523">
    <property type="entry name" value="Pili subunits"/>
    <property type="match status" value="1"/>
</dbReference>
<protein>
    <recommendedName>
        <fullName evidence="2">DUF1559 domain-containing protein</fullName>
    </recommendedName>
</protein>
<dbReference type="InterPro" id="IPR012902">
    <property type="entry name" value="N_methyl_site"/>
</dbReference>
<accession>Q7UMN3</accession>
<dbReference type="AlphaFoldDB" id="Q7UMN3"/>
<organism evidence="3 4">
    <name type="scientific">Rhodopirellula baltica (strain DSM 10527 / NCIMB 13988 / SH1)</name>
    <dbReference type="NCBI Taxonomy" id="243090"/>
    <lineage>
        <taxon>Bacteria</taxon>
        <taxon>Pseudomonadati</taxon>
        <taxon>Planctomycetota</taxon>
        <taxon>Planctomycetia</taxon>
        <taxon>Pirellulales</taxon>
        <taxon>Pirellulaceae</taxon>
        <taxon>Rhodopirellula</taxon>
    </lineage>
</organism>
<gene>
    <name evidence="3" type="ordered locus">RB8718</name>
</gene>
<keyword evidence="1" id="KW-0812">Transmembrane</keyword>
<dbReference type="OrthoDB" id="255848at2"/>
<dbReference type="PATRIC" id="fig|243090.15.peg.4184"/>
<proteinExistence type="predicted"/>
<dbReference type="KEGG" id="rba:RB8718"/>
<dbReference type="InterPro" id="IPR027558">
    <property type="entry name" value="Pre_pil_HX9DG_C"/>
</dbReference>
<dbReference type="PANTHER" id="PTHR30093">
    <property type="entry name" value="GENERAL SECRETION PATHWAY PROTEIN G"/>
    <property type="match status" value="1"/>
</dbReference>
<name>Q7UMN3_RHOBA</name>
<dbReference type="NCBIfam" id="TIGR02532">
    <property type="entry name" value="IV_pilin_GFxxxE"/>
    <property type="match status" value="1"/>
</dbReference>
<dbReference type="Pfam" id="PF07963">
    <property type="entry name" value="N_methyl"/>
    <property type="match status" value="1"/>
</dbReference>
<dbReference type="InterPro" id="IPR011453">
    <property type="entry name" value="DUF1559"/>
</dbReference>
<dbReference type="InterPro" id="IPR045584">
    <property type="entry name" value="Pilin-like"/>
</dbReference>
<reference evidence="3 4" key="1">
    <citation type="journal article" date="2003" name="Proc. Natl. Acad. Sci. U.S.A.">
        <title>Complete genome sequence of the marine planctomycete Pirellula sp. strain 1.</title>
        <authorList>
            <person name="Gloeckner F.O."/>
            <person name="Kube M."/>
            <person name="Bauer M."/>
            <person name="Teeling H."/>
            <person name="Lombardot T."/>
            <person name="Ludwig W."/>
            <person name="Gade D."/>
            <person name="Beck A."/>
            <person name="Borzym K."/>
            <person name="Heitmann K."/>
            <person name="Rabus R."/>
            <person name="Schlesner H."/>
            <person name="Amann R."/>
            <person name="Reinhardt R."/>
        </authorList>
    </citation>
    <scope>NUCLEOTIDE SEQUENCE [LARGE SCALE GENOMIC DNA]</scope>
    <source>
        <strain evidence="4">DSM 10527 / NCIMB 13988 / SH1</strain>
    </source>
</reference>
<evidence type="ECO:0000313" key="4">
    <source>
        <dbReference type="Proteomes" id="UP000001025"/>
    </source>
</evidence>
<dbReference type="PANTHER" id="PTHR30093:SF2">
    <property type="entry name" value="TYPE II SECRETION SYSTEM PROTEIN H"/>
    <property type="match status" value="1"/>
</dbReference>
<dbReference type="eggNOG" id="COG2165">
    <property type="taxonomic scope" value="Bacteria"/>
</dbReference>
<keyword evidence="4" id="KW-1185">Reference proteome</keyword>
<dbReference type="EMBL" id="BX294148">
    <property type="protein sequence ID" value="CAD75883.1"/>
    <property type="molecule type" value="Genomic_DNA"/>
</dbReference>
<dbReference type="HOGENOM" id="CLU_041661_0_0_0"/>
<dbReference type="Proteomes" id="UP000001025">
    <property type="component" value="Chromosome"/>
</dbReference>
<evidence type="ECO:0000313" key="3">
    <source>
        <dbReference type="EMBL" id="CAD75883.1"/>
    </source>
</evidence>
<dbReference type="Gene3D" id="3.30.700.10">
    <property type="entry name" value="Glycoprotein, Type 4 Pilin"/>
    <property type="match status" value="1"/>
</dbReference>
<feature type="domain" description="DUF1559" evidence="2">
    <location>
        <begin position="54"/>
        <end position="284"/>
    </location>
</feature>